<reference evidence="1" key="1">
    <citation type="journal article" date="2020" name="New Phytol.">
        <title>Comparative genomics reveals dynamic genome evolution in host specialist ectomycorrhizal fungi.</title>
        <authorList>
            <person name="Lofgren L.A."/>
            <person name="Nguyen N.H."/>
            <person name="Vilgalys R."/>
            <person name="Ruytinx J."/>
            <person name="Liao H.L."/>
            <person name="Branco S."/>
            <person name="Kuo A."/>
            <person name="LaButti K."/>
            <person name="Lipzen A."/>
            <person name="Andreopoulos W."/>
            <person name="Pangilinan J."/>
            <person name="Riley R."/>
            <person name="Hundley H."/>
            <person name="Na H."/>
            <person name="Barry K."/>
            <person name="Grigoriev I.V."/>
            <person name="Stajich J.E."/>
            <person name="Kennedy P.G."/>
        </authorList>
    </citation>
    <scope>NUCLEOTIDE SEQUENCE</scope>
    <source>
        <strain evidence="1">FC203</strain>
    </source>
</reference>
<feature type="non-terminal residue" evidence="1">
    <location>
        <position position="1"/>
    </location>
</feature>
<accession>A0AAD4DSH2</accession>
<organism evidence="1 2">
    <name type="scientific">Suillus fuscotomentosus</name>
    <dbReference type="NCBI Taxonomy" id="1912939"/>
    <lineage>
        <taxon>Eukaryota</taxon>
        <taxon>Fungi</taxon>
        <taxon>Dikarya</taxon>
        <taxon>Basidiomycota</taxon>
        <taxon>Agaricomycotina</taxon>
        <taxon>Agaricomycetes</taxon>
        <taxon>Agaricomycetidae</taxon>
        <taxon>Boletales</taxon>
        <taxon>Suillineae</taxon>
        <taxon>Suillaceae</taxon>
        <taxon>Suillus</taxon>
    </lineage>
</organism>
<sequence length="58" mass="6624">FMPFRQPKANHGLYKILCIICNGEHLVSIINISDIHRSVHLIPKFGPVIPRKWTSSTV</sequence>
<gene>
    <name evidence="1" type="ORF">F5891DRAFT_904786</name>
</gene>
<dbReference type="RefSeq" id="XP_041218608.1">
    <property type="nucleotide sequence ID" value="XM_041373529.1"/>
</dbReference>
<dbReference type="GeneID" id="64667827"/>
<dbReference type="Proteomes" id="UP001195769">
    <property type="component" value="Unassembled WGS sequence"/>
</dbReference>
<feature type="non-terminal residue" evidence="1">
    <location>
        <position position="58"/>
    </location>
</feature>
<keyword evidence="2" id="KW-1185">Reference proteome</keyword>
<protein>
    <submittedName>
        <fullName evidence="1">Uncharacterized protein</fullName>
    </submittedName>
</protein>
<evidence type="ECO:0000313" key="2">
    <source>
        <dbReference type="Proteomes" id="UP001195769"/>
    </source>
</evidence>
<dbReference type="EMBL" id="JABBWK010000110">
    <property type="protein sequence ID" value="KAG1893032.1"/>
    <property type="molecule type" value="Genomic_DNA"/>
</dbReference>
<comment type="caution">
    <text evidence="1">The sequence shown here is derived from an EMBL/GenBank/DDBJ whole genome shotgun (WGS) entry which is preliminary data.</text>
</comment>
<dbReference type="AlphaFoldDB" id="A0AAD4DSH2"/>
<evidence type="ECO:0000313" key="1">
    <source>
        <dbReference type="EMBL" id="KAG1893032.1"/>
    </source>
</evidence>
<name>A0AAD4DSH2_9AGAM</name>
<proteinExistence type="predicted"/>